<dbReference type="InterPro" id="IPR038502">
    <property type="entry name" value="M1_LTA-4_hydro/amino_C_sf"/>
</dbReference>
<dbReference type="Pfam" id="PF09127">
    <property type="entry name" value="Leuk-A4-hydro_C"/>
    <property type="match status" value="1"/>
</dbReference>
<feature type="binding site" evidence="14">
    <location>
        <position position="326"/>
    </location>
    <ligand>
        <name>Zn(2+)</name>
        <dbReference type="ChEBI" id="CHEBI:29105"/>
        <note>catalytic</note>
    </ligand>
</feature>
<protein>
    <recommendedName>
        <fullName evidence="5">Aminopeptidase N</fullName>
        <ecNumber evidence="4">3.4.11.2</ecNumber>
    </recommendedName>
</protein>
<sequence>MKGALCSLALLSAAATAATDINSYGNTDQVKITHLGLDLTVDFDKKQLAGSATLDFKRIEPSASTLVLDTRALDVSDVQQHVDGQWTAAKWAWGEKSEALGTAMKVQLAPHADQVRVNYHTTDGATGLQWLTPAQTAGKKHPFLFTQAEAIQARSFIPLQDSPSVRVTYDATIHVPKGLMAVMSAENSQKVSPDGVYHFHMPQAVPTYLIALGVGDLKFKAMGKRTGVYAEPSVVDAAAKEFEDTESMIQTVEKMFGPYAWGRYDLLILPPSFPFGGMENPRLSFITPTVIAGDKSLVSLIAHELAHSWSGNLVTNASWQDLWLNEGFTTYLTYRITEAVYGKDRERMEAVLGYKDLQEDLAAIAPADTRLVPDLTGRDPDDAFSDIPYEKGSLMLTEIEHKLGRKKMDAFLKGYFNKFRFQSVSTSDFLGYAKDQGLDIDRLKEWIYQPGLPKGAPKPESDAFDKVLAEQKQWLSGKEAASDVPFKDWTAQQQIYFVSELPDSLTQAQMSELDKAFALTGTRNTEVAHVWYRQAIKHDYQPAFAAMSDYLRHIGRRKLIVPLYQMLMEKPQYQQMARKVYAEARPGYHPLAQNTLDEILK</sequence>
<keyword evidence="8 14" id="KW-0479">Metal-binding</keyword>
<feature type="binding site" evidence="13">
    <location>
        <begin position="147"/>
        <end position="149"/>
    </location>
    <ligand>
        <name>a peptide</name>
        <dbReference type="ChEBI" id="CHEBI:60466"/>
    </ligand>
</feature>
<accession>A0A3N1NT78</accession>
<feature type="active site" description="Proton acceptor" evidence="12">
    <location>
        <position position="304"/>
    </location>
</feature>
<keyword evidence="7" id="KW-0645">Protease</keyword>
<dbReference type="GO" id="GO:0016285">
    <property type="term" value="F:alanyl aminopeptidase activity"/>
    <property type="evidence" value="ECO:0007669"/>
    <property type="project" value="UniProtKB-EC"/>
</dbReference>
<evidence type="ECO:0000256" key="2">
    <source>
        <dbReference type="ARBA" id="ARBA00004496"/>
    </source>
</evidence>
<dbReference type="InterPro" id="IPR034015">
    <property type="entry name" value="M1_LTA4H"/>
</dbReference>
<evidence type="ECO:0000256" key="9">
    <source>
        <dbReference type="ARBA" id="ARBA00022801"/>
    </source>
</evidence>
<dbReference type="PANTHER" id="PTHR45726:SF3">
    <property type="entry name" value="LEUKOTRIENE A-4 HYDROLASE"/>
    <property type="match status" value="1"/>
</dbReference>
<dbReference type="Gene3D" id="1.10.390.10">
    <property type="entry name" value="Neutral Protease Domain 2"/>
    <property type="match status" value="1"/>
</dbReference>
<evidence type="ECO:0000256" key="14">
    <source>
        <dbReference type="PIRSR" id="PIRSR634015-3"/>
    </source>
</evidence>
<organism evidence="17 18">
    <name type="scientific">Gallaecimonas pentaromativorans</name>
    <dbReference type="NCBI Taxonomy" id="584787"/>
    <lineage>
        <taxon>Bacteria</taxon>
        <taxon>Pseudomonadati</taxon>
        <taxon>Pseudomonadota</taxon>
        <taxon>Gammaproteobacteria</taxon>
        <taxon>Enterobacterales</taxon>
        <taxon>Gallaecimonadaceae</taxon>
        <taxon>Gallaecimonas</taxon>
    </lineage>
</organism>
<dbReference type="InterPro" id="IPR027268">
    <property type="entry name" value="Peptidase_M4/M1_CTD_sf"/>
</dbReference>
<evidence type="ECO:0000256" key="10">
    <source>
        <dbReference type="ARBA" id="ARBA00022833"/>
    </source>
</evidence>
<dbReference type="InterPro" id="IPR045357">
    <property type="entry name" value="Aminopeptidase_N-like_N"/>
</dbReference>
<dbReference type="RefSeq" id="WP_123422521.1">
    <property type="nucleotide sequence ID" value="NZ_JBLXEP010000025.1"/>
</dbReference>
<evidence type="ECO:0000256" key="11">
    <source>
        <dbReference type="ARBA" id="ARBA00023049"/>
    </source>
</evidence>
<dbReference type="Gene3D" id="2.60.40.1730">
    <property type="entry name" value="tricorn interacting facor f3 domain"/>
    <property type="match status" value="1"/>
</dbReference>
<evidence type="ECO:0000313" key="17">
    <source>
        <dbReference type="EMBL" id="ROQ22042.1"/>
    </source>
</evidence>
<evidence type="ECO:0000256" key="4">
    <source>
        <dbReference type="ARBA" id="ARBA00012564"/>
    </source>
</evidence>
<keyword evidence="9 17" id="KW-0378">Hydrolase</keyword>
<comment type="caution">
    <text evidence="17">The sequence shown here is derived from an EMBL/GenBank/DDBJ whole genome shotgun (WGS) entry which is preliminary data.</text>
</comment>
<feature type="chain" id="PRO_5018172760" description="Aminopeptidase N" evidence="15">
    <location>
        <begin position="18"/>
        <end position="601"/>
    </location>
</feature>
<keyword evidence="17" id="KW-0031">Aminopeptidase</keyword>
<name>A0A3N1NT78_9GAMM</name>
<comment type="similarity">
    <text evidence="3">Belongs to the peptidase M1 family.</text>
</comment>
<dbReference type="Pfam" id="PF01433">
    <property type="entry name" value="Peptidase_M1"/>
    <property type="match status" value="1"/>
</dbReference>
<comment type="subcellular location">
    <subcellularLocation>
        <location evidence="2">Cytoplasm</location>
    </subcellularLocation>
</comment>
<keyword evidence="11" id="KW-0482">Metalloprotease</keyword>
<feature type="binding site" evidence="13">
    <location>
        <begin position="556"/>
        <end position="558"/>
    </location>
    <ligand>
        <name>a peptide</name>
        <dbReference type="ChEBI" id="CHEBI:60466"/>
    </ligand>
</feature>
<gene>
    <name evidence="17" type="ORF">EDC28_111144</name>
</gene>
<dbReference type="Proteomes" id="UP000268033">
    <property type="component" value="Unassembled WGS sequence"/>
</dbReference>
<dbReference type="InterPro" id="IPR042097">
    <property type="entry name" value="Aminopeptidase_N-like_N_sf"/>
</dbReference>
<dbReference type="GO" id="GO:0005737">
    <property type="term" value="C:cytoplasm"/>
    <property type="evidence" value="ECO:0007669"/>
    <property type="project" value="UniProtKB-SubCell"/>
</dbReference>
<reference evidence="17 18" key="1">
    <citation type="submission" date="2018-11" db="EMBL/GenBank/DDBJ databases">
        <title>Genomic Encyclopedia of Type Strains, Phase IV (KMG-IV): sequencing the most valuable type-strain genomes for metagenomic binning, comparative biology and taxonomic classification.</title>
        <authorList>
            <person name="Goeker M."/>
        </authorList>
    </citation>
    <scope>NUCLEOTIDE SEQUENCE [LARGE SCALE GENOMIC DNA]</scope>
    <source>
        <strain evidence="17 18">DSM 21945</strain>
    </source>
</reference>
<evidence type="ECO:0000256" key="13">
    <source>
        <dbReference type="PIRSR" id="PIRSR634015-2"/>
    </source>
</evidence>
<dbReference type="Pfam" id="PF17900">
    <property type="entry name" value="Peptidase_M1_N"/>
    <property type="match status" value="1"/>
</dbReference>
<feature type="signal peptide" evidence="15">
    <location>
        <begin position="1"/>
        <end position="17"/>
    </location>
</feature>
<comment type="catalytic activity">
    <reaction evidence="1">
        <text>Release of an N-terminal amino acid, Xaa-|-Yaa- from a peptide, amide or arylamide. Xaa is preferably Ala, but may be most amino acids including Pro (slow action). When a terminal hydrophobic residue is followed by a prolyl residue, the two may be released as an intact Xaa-Pro dipeptide.</text>
        <dbReference type="EC" id="3.4.11.2"/>
    </reaction>
</comment>
<dbReference type="InterPro" id="IPR015211">
    <property type="entry name" value="Peptidase_M1_C"/>
</dbReference>
<comment type="cofactor">
    <cofactor evidence="14">
        <name>Zn(2+)</name>
        <dbReference type="ChEBI" id="CHEBI:29105"/>
    </cofactor>
    <text evidence="14">Binds 1 zinc ion per subunit.</text>
</comment>
<feature type="binding site" evidence="14">
    <location>
        <position position="303"/>
    </location>
    <ligand>
        <name>Zn(2+)</name>
        <dbReference type="ChEBI" id="CHEBI:29105"/>
        <note>catalytic</note>
    </ligand>
</feature>
<dbReference type="Gene3D" id="3.30.2010.30">
    <property type="match status" value="1"/>
</dbReference>
<evidence type="ECO:0000259" key="16">
    <source>
        <dbReference type="SMART" id="SM01263"/>
    </source>
</evidence>
<evidence type="ECO:0000256" key="7">
    <source>
        <dbReference type="ARBA" id="ARBA00022670"/>
    </source>
</evidence>
<dbReference type="CDD" id="cd09599">
    <property type="entry name" value="M1_LTA4H"/>
    <property type="match status" value="1"/>
</dbReference>
<evidence type="ECO:0000256" key="12">
    <source>
        <dbReference type="PIRSR" id="PIRSR634015-1"/>
    </source>
</evidence>
<dbReference type="GO" id="GO:0006508">
    <property type="term" value="P:proteolysis"/>
    <property type="evidence" value="ECO:0007669"/>
    <property type="project" value="UniProtKB-KW"/>
</dbReference>
<dbReference type="SUPFAM" id="SSF48371">
    <property type="entry name" value="ARM repeat"/>
    <property type="match status" value="1"/>
</dbReference>
<dbReference type="SUPFAM" id="SSF55486">
    <property type="entry name" value="Metalloproteases ('zincins'), catalytic domain"/>
    <property type="match status" value="1"/>
</dbReference>
<keyword evidence="10 14" id="KW-0862">Zinc</keyword>
<dbReference type="Gene3D" id="1.25.40.320">
    <property type="entry name" value="Peptidase M1, leukotriene A4 hydrolase/aminopeptidase C-terminal domain"/>
    <property type="match status" value="1"/>
</dbReference>
<dbReference type="PANTHER" id="PTHR45726">
    <property type="entry name" value="LEUKOTRIENE A-4 HYDROLASE"/>
    <property type="match status" value="1"/>
</dbReference>
<feature type="binding site" evidence="14">
    <location>
        <position position="307"/>
    </location>
    <ligand>
        <name>Zn(2+)</name>
        <dbReference type="ChEBI" id="CHEBI:29105"/>
        <note>catalytic</note>
    </ligand>
</feature>
<dbReference type="AlphaFoldDB" id="A0A3N1NT78"/>
<dbReference type="EMBL" id="RJUL01000011">
    <property type="protein sequence ID" value="ROQ22042.1"/>
    <property type="molecule type" value="Genomic_DNA"/>
</dbReference>
<evidence type="ECO:0000256" key="3">
    <source>
        <dbReference type="ARBA" id="ARBA00010136"/>
    </source>
</evidence>
<dbReference type="InterPro" id="IPR014782">
    <property type="entry name" value="Peptidase_M1_dom"/>
</dbReference>
<proteinExistence type="inferred from homology"/>
<feature type="active site" description="Proton donor" evidence="12">
    <location>
        <position position="389"/>
    </location>
</feature>
<dbReference type="SMART" id="SM01263">
    <property type="entry name" value="Leuk-A4-hydro_C"/>
    <property type="match status" value="1"/>
</dbReference>
<evidence type="ECO:0000256" key="5">
    <source>
        <dbReference type="ARBA" id="ARBA00015611"/>
    </source>
</evidence>
<evidence type="ECO:0000256" key="15">
    <source>
        <dbReference type="SAM" id="SignalP"/>
    </source>
</evidence>
<dbReference type="GO" id="GO:0008237">
    <property type="term" value="F:metallopeptidase activity"/>
    <property type="evidence" value="ECO:0007669"/>
    <property type="project" value="UniProtKB-KW"/>
</dbReference>
<evidence type="ECO:0000256" key="8">
    <source>
        <dbReference type="ARBA" id="ARBA00022723"/>
    </source>
</evidence>
<evidence type="ECO:0000313" key="18">
    <source>
        <dbReference type="Proteomes" id="UP000268033"/>
    </source>
</evidence>
<feature type="domain" description="Peptidase M1 leukotriene A4 hydrolase/aminopeptidase C-terminal" evidence="16">
    <location>
        <begin position="461"/>
        <end position="600"/>
    </location>
</feature>
<dbReference type="SUPFAM" id="SSF63737">
    <property type="entry name" value="Leukotriene A4 hydrolase N-terminal domain"/>
    <property type="match status" value="1"/>
</dbReference>
<evidence type="ECO:0000256" key="1">
    <source>
        <dbReference type="ARBA" id="ARBA00000098"/>
    </source>
</evidence>
<dbReference type="PRINTS" id="PR00756">
    <property type="entry name" value="ALADIPTASE"/>
</dbReference>
<dbReference type="FunFam" id="3.30.2010.30:FF:000001">
    <property type="entry name" value="Leukotriene A(4) hydrolase"/>
    <property type="match status" value="1"/>
</dbReference>
<dbReference type="InterPro" id="IPR001930">
    <property type="entry name" value="Peptidase_M1"/>
</dbReference>
<feature type="binding site" evidence="13">
    <location>
        <begin position="274"/>
        <end position="279"/>
    </location>
    <ligand>
        <name>a peptide</name>
        <dbReference type="ChEBI" id="CHEBI:60466"/>
    </ligand>
</feature>
<dbReference type="EC" id="3.4.11.2" evidence="4"/>
<dbReference type="GO" id="GO:0008270">
    <property type="term" value="F:zinc ion binding"/>
    <property type="evidence" value="ECO:0007669"/>
    <property type="project" value="InterPro"/>
</dbReference>
<dbReference type="STRING" id="584787.GCA_001247655_03369"/>
<keyword evidence="6" id="KW-0963">Cytoplasm</keyword>
<keyword evidence="18" id="KW-1185">Reference proteome</keyword>
<dbReference type="InterPro" id="IPR016024">
    <property type="entry name" value="ARM-type_fold"/>
</dbReference>
<dbReference type="InterPro" id="IPR049980">
    <property type="entry name" value="LTA4H_cat"/>
</dbReference>
<evidence type="ECO:0000256" key="6">
    <source>
        <dbReference type="ARBA" id="ARBA00022490"/>
    </source>
</evidence>
<keyword evidence="15" id="KW-0732">Signal</keyword>